<keyword evidence="3" id="KW-1133">Transmembrane helix</keyword>
<evidence type="ECO:0000256" key="1">
    <source>
        <dbReference type="ARBA" id="ARBA00012528"/>
    </source>
</evidence>
<name>A0ABT3P3Q7_9ALTE</name>
<dbReference type="InterPro" id="IPR050469">
    <property type="entry name" value="Diguanylate_Cyclase"/>
</dbReference>
<reference evidence="5" key="1">
    <citation type="submission" date="2022-11" db="EMBL/GenBank/DDBJ databases">
        <title>Alteromonas sp. nov., isolated from sea water of the Qingdao.</title>
        <authorList>
            <person name="Wang Q."/>
        </authorList>
    </citation>
    <scope>NUCLEOTIDE SEQUENCE</scope>
    <source>
        <strain evidence="5">ASW11-7</strain>
    </source>
</reference>
<feature type="transmembrane region" description="Helical" evidence="3">
    <location>
        <begin position="104"/>
        <end position="136"/>
    </location>
</feature>
<evidence type="ECO:0000313" key="5">
    <source>
        <dbReference type="EMBL" id="MCW8107175.1"/>
    </source>
</evidence>
<dbReference type="PROSITE" id="PS51257">
    <property type="entry name" value="PROKAR_LIPOPROTEIN"/>
    <property type="match status" value="1"/>
</dbReference>
<feature type="transmembrane region" description="Helical" evidence="3">
    <location>
        <begin position="43"/>
        <end position="61"/>
    </location>
</feature>
<protein>
    <recommendedName>
        <fullName evidence="1">diguanylate cyclase</fullName>
        <ecNumber evidence="1">2.7.7.65</ecNumber>
    </recommendedName>
</protein>
<dbReference type="EC" id="2.7.7.65" evidence="1"/>
<dbReference type="InterPro" id="IPR043128">
    <property type="entry name" value="Rev_trsase/Diguanyl_cyclase"/>
</dbReference>
<dbReference type="SMART" id="SM00267">
    <property type="entry name" value="GGDEF"/>
    <property type="match status" value="1"/>
</dbReference>
<dbReference type="PANTHER" id="PTHR45138">
    <property type="entry name" value="REGULATORY COMPONENTS OF SENSORY TRANSDUCTION SYSTEM"/>
    <property type="match status" value="1"/>
</dbReference>
<keyword evidence="3" id="KW-0812">Transmembrane</keyword>
<dbReference type="Proteomes" id="UP001142810">
    <property type="component" value="Unassembled WGS sequence"/>
</dbReference>
<evidence type="ECO:0000256" key="3">
    <source>
        <dbReference type="SAM" id="Phobius"/>
    </source>
</evidence>
<comment type="caution">
    <text evidence="5">The sequence shown here is derived from an EMBL/GenBank/DDBJ whole genome shotgun (WGS) entry which is preliminary data.</text>
</comment>
<feature type="domain" description="GGDEF" evidence="4">
    <location>
        <begin position="211"/>
        <end position="341"/>
    </location>
</feature>
<dbReference type="InterPro" id="IPR029787">
    <property type="entry name" value="Nucleotide_cyclase"/>
</dbReference>
<dbReference type="RefSeq" id="WP_265615876.1">
    <property type="nucleotide sequence ID" value="NZ_JAPFRD010000002.1"/>
</dbReference>
<gene>
    <name evidence="5" type="ORF">OPS25_01485</name>
</gene>
<dbReference type="Gene3D" id="3.30.70.270">
    <property type="match status" value="1"/>
</dbReference>
<feature type="transmembrane region" description="Helical" evidence="3">
    <location>
        <begin position="73"/>
        <end position="92"/>
    </location>
</feature>
<sequence length="341" mass="37922">MKTLNSPEQIENHRKRLLLSSFAFLGCIFLGSFGINSLLENRLYLGVVLLVFMGVIIVFALKARKTEHVQSISIFLSALLYLLALYLLVMGGNEGTGAYWTYPILMLMILLVGPHTGLFFAVLYLVTSIFVLTTTLDFAYDYEPAHKIRIFASTTALLVLIITSEWIRFGSYSAIAEISKAHQNFAATDALTKLLNRHGLHSALTRHSLKSTAVVALLDADSFKTLNDNYGHAFGDNVLITLASIIRQNIKGSDLVARWGGEEFLVVLLNTNLTDAERLIDKIKQEFSSFSFQHEGQTVHASFSAGMSELDDVNKFEPSLKIADERLYKAKEAGKNTVKMD</sequence>
<comment type="catalytic activity">
    <reaction evidence="2">
        <text>2 GTP = 3',3'-c-di-GMP + 2 diphosphate</text>
        <dbReference type="Rhea" id="RHEA:24898"/>
        <dbReference type="ChEBI" id="CHEBI:33019"/>
        <dbReference type="ChEBI" id="CHEBI:37565"/>
        <dbReference type="ChEBI" id="CHEBI:58805"/>
        <dbReference type="EC" id="2.7.7.65"/>
    </reaction>
</comment>
<keyword evidence="3" id="KW-0472">Membrane</keyword>
<proteinExistence type="predicted"/>
<organism evidence="5 6">
    <name type="scientific">Alteromonas aquimaris</name>
    <dbReference type="NCBI Taxonomy" id="2998417"/>
    <lineage>
        <taxon>Bacteria</taxon>
        <taxon>Pseudomonadati</taxon>
        <taxon>Pseudomonadota</taxon>
        <taxon>Gammaproteobacteria</taxon>
        <taxon>Alteromonadales</taxon>
        <taxon>Alteromonadaceae</taxon>
        <taxon>Alteromonas/Salinimonas group</taxon>
        <taxon>Alteromonas</taxon>
    </lineage>
</organism>
<dbReference type="Pfam" id="PF00990">
    <property type="entry name" value="GGDEF"/>
    <property type="match status" value="1"/>
</dbReference>
<dbReference type="SUPFAM" id="SSF55073">
    <property type="entry name" value="Nucleotide cyclase"/>
    <property type="match status" value="1"/>
</dbReference>
<dbReference type="PROSITE" id="PS50887">
    <property type="entry name" value="GGDEF"/>
    <property type="match status" value="1"/>
</dbReference>
<dbReference type="CDD" id="cd01949">
    <property type="entry name" value="GGDEF"/>
    <property type="match status" value="1"/>
</dbReference>
<feature type="transmembrane region" description="Helical" evidence="3">
    <location>
        <begin position="17"/>
        <end position="37"/>
    </location>
</feature>
<accession>A0ABT3P3Q7</accession>
<dbReference type="EMBL" id="JAPFRD010000002">
    <property type="protein sequence ID" value="MCW8107175.1"/>
    <property type="molecule type" value="Genomic_DNA"/>
</dbReference>
<evidence type="ECO:0000259" key="4">
    <source>
        <dbReference type="PROSITE" id="PS50887"/>
    </source>
</evidence>
<keyword evidence="6" id="KW-1185">Reference proteome</keyword>
<evidence type="ECO:0000313" key="6">
    <source>
        <dbReference type="Proteomes" id="UP001142810"/>
    </source>
</evidence>
<dbReference type="NCBIfam" id="TIGR00254">
    <property type="entry name" value="GGDEF"/>
    <property type="match status" value="1"/>
</dbReference>
<dbReference type="InterPro" id="IPR000160">
    <property type="entry name" value="GGDEF_dom"/>
</dbReference>
<feature type="transmembrane region" description="Helical" evidence="3">
    <location>
        <begin position="148"/>
        <end position="167"/>
    </location>
</feature>
<dbReference type="PANTHER" id="PTHR45138:SF9">
    <property type="entry name" value="DIGUANYLATE CYCLASE DGCM-RELATED"/>
    <property type="match status" value="1"/>
</dbReference>
<evidence type="ECO:0000256" key="2">
    <source>
        <dbReference type="ARBA" id="ARBA00034247"/>
    </source>
</evidence>